<dbReference type="Gene3D" id="3.40.50.10540">
    <property type="entry name" value="Crotonobetainyl-coa:carnitine coa-transferase, domain 1"/>
    <property type="match status" value="1"/>
</dbReference>
<dbReference type="InterPro" id="IPR044855">
    <property type="entry name" value="CoA-Trfase_III_dom3_sf"/>
</dbReference>
<accession>A0A850C7T8</accession>
<evidence type="ECO:0000313" key="4">
    <source>
        <dbReference type="Proteomes" id="UP000574690"/>
    </source>
</evidence>
<gene>
    <name evidence="3" type="ORF">HOQ43_04710</name>
</gene>
<proteinExistence type="inferred from homology"/>
<sequence>MTAPLEGLRVLDVSTLFAGPIAATFLGDFGADVIKIEHPAKPDASRGHGPSKDGVNLWWKTLGRNKRTATVNLGTPEGADLLLRLAADADVLIENFRPGTLERWGLAPERLHEANPRLVIARVTAFGQTGPYAKRPGFGSLAEAMSGFAALTGQPDGPPTLPPFGLADGIAALATAYAVMVALRAAGRDGRGQVIDLAIIEPILMLLGGQITAYDQLGTLQARSGNRSVNNAPRNVYQTGDGEWVAVSTSSQSIAERVMRLVGRGDLVAEPWFSSGHTRAEHADELDDAVGAWISARPTAEVVAAFEEAQAAVAPVYDVRGVLADPQYRAIGTVQTVQDEELGPVKMQNVLFRLSETPGAIRFPGRRHGQDTDEVLAEVGVTREQLERLREKGIV</sequence>
<keyword evidence="2 3" id="KW-0808">Transferase</keyword>
<comment type="caution">
    <text evidence="3">The sequence shown here is derived from an EMBL/GenBank/DDBJ whole genome shotgun (WGS) entry which is preliminary data.</text>
</comment>
<dbReference type="SUPFAM" id="SSF89796">
    <property type="entry name" value="CoA-transferase family III (CaiB/BaiF)"/>
    <property type="match status" value="1"/>
</dbReference>
<evidence type="ECO:0000256" key="2">
    <source>
        <dbReference type="ARBA" id="ARBA00022679"/>
    </source>
</evidence>
<comment type="similarity">
    <text evidence="1">Belongs to the CoA-transferase III family.</text>
</comment>
<dbReference type="EMBL" id="JABFXE010000203">
    <property type="protein sequence ID" value="NUQ87747.1"/>
    <property type="molecule type" value="Genomic_DNA"/>
</dbReference>
<dbReference type="Proteomes" id="UP000574690">
    <property type="component" value="Unassembled WGS sequence"/>
</dbReference>
<dbReference type="PANTHER" id="PTHR48228">
    <property type="entry name" value="SUCCINYL-COA--D-CITRAMALATE COA-TRANSFERASE"/>
    <property type="match status" value="1"/>
</dbReference>
<dbReference type="Gene3D" id="3.30.1540.10">
    <property type="entry name" value="formyl-coa transferase, domain 3"/>
    <property type="match status" value="1"/>
</dbReference>
<dbReference type="GO" id="GO:0016740">
    <property type="term" value="F:transferase activity"/>
    <property type="evidence" value="ECO:0007669"/>
    <property type="project" value="UniProtKB-KW"/>
</dbReference>
<reference evidence="3 4" key="1">
    <citation type="submission" date="2020-05" db="EMBL/GenBank/DDBJ databases">
        <title>DNA-SIP metagenomic assembled genomes.</title>
        <authorList>
            <person name="Yu J."/>
        </authorList>
    </citation>
    <scope>NUCLEOTIDE SEQUENCE [LARGE SCALE GENOMIC DNA]</scope>
    <source>
        <strain evidence="3">Bin5.27</strain>
    </source>
</reference>
<dbReference type="InterPro" id="IPR003673">
    <property type="entry name" value="CoA-Trfase_fam_III"/>
</dbReference>
<dbReference type="Pfam" id="PF02515">
    <property type="entry name" value="CoA_transf_3"/>
    <property type="match status" value="1"/>
</dbReference>
<dbReference type="PANTHER" id="PTHR48228:SF6">
    <property type="entry name" value="L-CARNITINE COA-TRANSFERASE"/>
    <property type="match status" value="1"/>
</dbReference>
<evidence type="ECO:0000313" key="3">
    <source>
        <dbReference type="EMBL" id="NUQ87747.1"/>
    </source>
</evidence>
<evidence type="ECO:0000256" key="1">
    <source>
        <dbReference type="ARBA" id="ARBA00008383"/>
    </source>
</evidence>
<dbReference type="InterPro" id="IPR023606">
    <property type="entry name" value="CoA-Trfase_III_dom_1_sf"/>
</dbReference>
<dbReference type="AlphaFoldDB" id="A0A850C7T8"/>
<organism evidence="3 4">
    <name type="scientific">Glycomyces artemisiae</name>
    <dbReference type="NCBI Taxonomy" id="1076443"/>
    <lineage>
        <taxon>Bacteria</taxon>
        <taxon>Bacillati</taxon>
        <taxon>Actinomycetota</taxon>
        <taxon>Actinomycetes</taxon>
        <taxon>Glycomycetales</taxon>
        <taxon>Glycomycetaceae</taxon>
        <taxon>Glycomyces</taxon>
    </lineage>
</organism>
<dbReference type="InterPro" id="IPR050509">
    <property type="entry name" value="CoA-transferase_III"/>
</dbReference>
<name>A0A850C7T8_9ACTN</name>
<protein>
    <submittedName>
        <fullName evidence="3">CoA transferase</fullName>
    </submittedName>
</protein>